<sequence>MKHNYISTGFDGNKYISAILTESCRQVRGTRKTDLEYIPELCTERHTGWLNIPGSINKLQRIGTRYSAGVLAESAIFNIYMSDNV</sequence>
<organism evidence="1 2">
    <name type="scientific">Agathobacter rectalis</name>
    <dbReference type="NCBI Taxonomy" id="39491"/>
    <lineage>
        <taxon>Bacteria</taxon>
        <taxon>Bacillati</taxon>
        <taxon>Bacillota</taxon>
        <taxon>Clostridia</taxon>
        <taxon>Lachnospirales</taxon>
        <taxon>Lachnospiraceae</taxon>
        <taxon>Agathobacter</taxon>
    </lineage>
</organism>
<gene>
    <name evidence="1" type="ORF">DXD13_14795</name>
</gene>
<accession>A0A3E4LPQ6</accession>
<evidence type="ECO:0000313" key="1">
    <source>
        <dbReference type="EMBL" id="RGK39284.1"/>
    </source>
</evidence>
<dbReference type="AlphaFoldDB" id="A0A3E4LPQ6"/>
<reference evidence="1 2" key="1">
    <citation type="submission" date="2018-08" db="EMBL/GenBank/DDBJ databases">
        <title>A genome reference for cultivated species of the human gut microbiota.</title>
        <authorList>
            <person name="Zou Y."/>
            <person name="Xue W."/>
            <person name="Luo G."/>
        </authorList>
    </citation>
    <scope>NUCLEOTIDE SEQUENCE [LARGE SCALE GENOMIC DNA]</scope>
    <source>
        <strain evidence="1 2">TF11-15AC</strain>
    </source>
</reference>
<protein>
    <submittedName>
        <fullName evidence="1">Uncharacterized protein</fullName>
    </submittedName>
</protein>
<dbReference type="Proteomes" id="UP000261052">
    <property type="component" value="Unassembled WGS sequence"/>
</dbReference>
<proteinExistence type="predicted"/>
<evidence type="ECO:0000313" key="2">
    <source>
        <dbReference type="Proteomes" id="UP000261052"/>
    </source>
</evidence>
<comment type="caution">
    <text evidence="1">The sequence shown here is derived from an EMBL/GenBank/DDBJ whole genome shotgun (WGS) entry which is preliminary data.</text>
</comment>
<dbReference type="EMBL" id="QSQP01000029">
    <property type="protein sequence ID" value="RGK39284.1"/>
    <property type="molecule type" value="Genomic_DNA"/>
</dbReference>
<name>A0A3E4LPQ6_9FIRM</name>